<evidence type="ECO:0000313" key="2">
    <source>
        <dbReference type="Proteomes" id="UP001516464"/>
    </source>
</evidence>
<comment type="caution">
    <text evidence="1">The sequence shown here is derived from an EMBL/GenBank/DDBJ whole genome shotgun (WGS) entry which is preliminary data.</text>
</comment>
<sequence length="286" mass="32700">MNLENIKLTSRISNAVPINTQLLISYYNGQLMSMDINSGELNNIYDFKCNIRQISIYGDKAALITADAIFLMKNNKIEKLDSIECKGKLNTVYLSKILAVGDEKGYIYIYDNNKFVDIEVTDCPINQITILSNKIWCVSDQGNLYHFKYKNGVSETASLIKLGKISTTKLSRSLCCIITTEVGLYSGNYNGVLYKIKDKKVSKLKIGEEEITELLYHDELYCICGGIVYKITDNNKKYECSSESLLAMGLFVYNNEVYYFTDKRFYKTKVIEKKEFFDDLLNDSSD</sequence>
<keyword evidence="2" id="KW-1185">Reference proteome</keyword>
<dbReference type="EMBL" id="SBIQ01000059">
    <property type="protein sequence ID" value="KAF7683711.1"/>
    <property type="molecule type" value="Genomic_DNA"/>
</dbReference>
<organism evidence="1 2">
    <name type="scientific">Astathelohania contejeani</name>
    <dbReference type="NCBI Taxonomy" id="164912"/>
    <lineage>
        <taxon>Eukaryota</taxon>
        <taxon>Fungi</taxon>
        <taxon>Fungi incertae sedis</taxon>
        <taxon>Microsporidia</taxon>
        <taxon>Astathelohaniidae</taxon>
        <taxon>Astathelohania</taxon>
    </lineage>
</organism>
<evidence type="ECO:0000313" key="1">
    <source>
        <dbReference type="EMBL" id="KAF7683711.1"/>
    </source>
</evidence>
<dbReference type="InterPro" id="IPR036322">
    <property type="entry name" value="WD40_repeat_dom_sf"/>
</dbReference>
<dbReference type="Proteomes" id="UP001516464">
    <property type="component" value="Unassembled WGS sequence"/>
</dbReference>
<proteinExistence type="predicted"/>
<gene>
    <name evidence="1" type="ORF">TCON_1085</name>
</gene>
<dbReference type="SUPFAM" id="SSF50978">
    <property type="entry name" value="WD40 repeat-like"/>
    <property type="match status" value="1"/>
</dbReference>
<protein>
    <submittedName>
        <fullName evidence="1">Uncharacterized protein</fullName>
    </submittedName>
</protein>
<accession>A0ABQ7HZY2</accession>
<reference evidence="1 2" key="1">
    <citation type="submission" date="2019-01" db="EMBL/GenBank/DDBJ databases">
        <title>Genomes sequencing and comparative genomics of infectious freshwater microsporidia, Cucumispora dikerogammari and Thelohania contejeani.</title>
        <authorList>
            <person name="Cormier A."/>
            <person name="Giraud I."/>
            <person name="Wattier R."/>
            <person name="Teixeira M."/>
            <person name="Grandjean F."/>
            <person name="Rigaud T."/>
            <person name="Cordaux R."/>
        </authorList>
    </citation>
    <scope>NUCLEOTIDE SEQUENCE [LARGE SCALE GENOMIC DNA]</scope>
    <source>
        <strain evidence="1">T1</strain>
        <tissue evidence="1">Spores</tissue>
    </source>
</reference>
<name>A0ABQ7HZY2_9MICR</name>